<protein>
    <submittedName>
        <fullName evidence="4">BTB/POZ domain-containing protein FBL11</fullName>
    </submittedName>
</protein>
<evidence type="ECO:0000256" key="2">
    <source>
        <dbReference type="ARBA" id="ARBA00004906"/>
    </source>
</evidence>
<keyword evidence="5" id="KW-1185">Reference proteome</keyword>
<dbReference type="SMART" id="SM00875">
    <property type="entry name" value="BACK"/>
    <property type="match status" value="1"/>
</dbReference>
<comment type="pathway">
    <text evidence="2">Protein modification; protein ubiquitination.</text>
</comment>
<gene>
    <name evidence="4" type="ORF">HS088_TW03G00826</name>
</gene>
<dbReference type="PANTHER" id="PTHR13318:SF71">
    <property type="entry name" value="BTB_POZ DOMAIN-CONTAINING PROTEIN FBL11"/>
    <property type="match status" value="1"/>
</dbReference>
<dbReference type="InterPro" id="IPR011333">
    <property type="entry name" value="SKP1/BTB/POZ_sf"/>
</dbReference>
<evidence type="ECO:0000313" key="4">
    <source>
        <dbReference type="EMBL" id="KAF5750489.1"/>
    </source>
</evidence>
<dbReference type="InParanoid" id="A0A7J7DW21"/>
<reference evidence="4 5" key="1">
    <citation type="journal article" date="2020" name="Nat. Commun.">
        <title>Genome of Tripterygium wilfordii and identification of cytochrome P450 involved in triptolide biosynthesis.</title>
        <authorList>
            <person name="Tu L."/>
            <person name="Su P."/>
            <person name="Zhang Z."/>
            <person name="Gao L."/>
            <person name="Wang J."/>
            <person name="Hu T."/>
            <person name="Zhou J."/>
            <person name="Zhang Y."/>
            <person name="Zhao Y."/>
            <person name="Liu Y."/>
            <person name="Song Y."/>
            <person name="Tong Y."/>
            <person name="Lu Y."/>
            <person name="Yang J."/>
            <person name="Xu C."/>
            <person name="Jia M."/>
            <person name="Peters R.J."/>
            <person name="Huang L."/>
            <person name="Gao W."/>
        </authorList>
    </citation>
    <scope>NUCLEOTIDE SEQUENCE [LARGE SCALE GENOMIC DNA]</scope>
    <source>
        <strain evidence="5">cv. XIE 37</strain>
        <tissue evidence="4">Leaf</tissue>
    </source>
</reference>
<sequence length="914" mass="101684">MQAHRKRLIERSSYFRGLLCGSFSESCLDCISIQWNLETFINVMKSIYSFPLDITSQNFIHLLEGALYFGVESLVLKCRTWFSLISSSKGPAVLLDDLINIWNFGLEHAIDFVPELCASYLARNFMWAMSSTFFGDIPYSLLILCIKHPHLTVDSEMRLADAIFVWLENNTEQSESLSKNKELSVDLLKQIRISLLPLWFVAGKKNSDYFSELADVSIDSTFKVMKIRTKGSIDPLEDYDSNHLRIRLTEFSEKVDVSGCPQLSSEFLILSLLPSSYSTDSTLRKSIGKSFLNIGRADRDQCQILPGLPPILSFEAVQEVDMSKCPRLHLEPAIEYISLSFPSLRTLKAAYISNFKTSTLLKLMHKCPQINEVDLTVDASPVIPTQVSVLSSSSLAIVPTISNRSSIFRLETTPSTITKLTLQGRSNICDMDLQYISEISVSLQYINLNGCISLTDLSISNLLRRCVKLNSILVCDTSFGVDSILALCSANFSFGSSAACLGKQHLDSLACNLQTLHMGGCRGVDESSLLKLLSQAKQLQSLCLRETHVVDDVLYSFSGSSLVTLDISNTMICVAALAHIVQRNPDLKYLNARGCRRLSQLETSHTGLDSSFSSSSSRSCNQLHIALGNACRLEEVAFGWGFSGFSLVILEPALMSLRSITVGLGGSLGEDVLRCLPMVCPMLESVNLYFQVISDAAIVNIIESLKHLQVLALCYCFGDISILSFKFVTKNLRKLKLERVTPWMTNNDLGILTQNFSNLIELSLTGCKLLNSDCQQLISHGWPGLISLSLEDCGEVTANGISFLFDCVAIEDLVLRHNGPGLQKSFVLDAASKMPMLRRISLDMCDASEGDFDIPDYMDRFFLNTVKIARCRPQRGSVDVGLLKTSRRLLVHKETLVLVWNSENFVRTVIKERL</sequence>
<comment type="caution">
    <text evidence="4">The sequence shown here is derived from an EMBL/GenBank/DDBJ whole genome shotgun (WGS) entry which is preliminary data.</text>
</comment>
<dbReference type="SMART" id="SM00367">
    <property type="entry name" value="LRR_CC"/>
    <property type="match status" value="4"/>
</dbReference>
<dbReference type="Pfam" id="PF07707">
    <property type="entry name" value="BACK"/>
    <property type="match status" value="1"/>
</dbReference>
<dbReference type="Proteomes" id="UP000593562">
    <property type="component" value="Unassembled WGS sequence"/>
</dbReference>
<comment type="function">
    <text evidence="1">May act as a substrate-specific adapter of an E3 ubiquitin-protein ligase complex (CUL3-RBX1-BTB) which mediates the ubiquitination and subsequent proteasomal degradation of target proteins.</text>
</comment>
<dbReference type="InterPro" id="IPR032675">
    <property type="entry name" value="LRR_dom_sf"/>
</dbReference>
<evidence type="ECO:0000256" key="1">
    <source>
        <dbReference type="ARBA" id="ARBA00002668"/>
    </source>
</evidence>
<feature type="domain" description="BTB" evidence="3">
    <location>
        <begin position="1"/>
        <end position="56"/>
    </location>
</feature>
<dbReference type="PANTHER" id="PTHR13318">
    <property type="entry name" value="PARTNER OF PAIRED, ISOFORM B-RELATED"/>
    <property type="match status" value="1"/>
</dbReference>
<dbReference type="InterPro" id="IPR000210">
    <property type="entry name" value="BTB/POZ_dom"/>
</dbReference>
<accession>A0A7J7DW21</accession>
<dbReference type="InterPro" id="IPR011705">
    <property type="entry name" value="BACK"/>
</dbReference>
<dbReference type="Gene3D" id="3.30.710.10">
    <property type="entry name" value="Potassium Channel Kv1.1, Chain A"/>
    <property type="match status" value="1"/>
</dbReference>
<dbReference type="Gene3D" id="3.80.10.10">
    <property type="entry name" value="Ribonuclease Inhibitor"/>
    <property type="match status" value="2"/>
</dbReference>
<dbReference type="Pfam" id="PF00651">
    <property type="entry name" value="BTB"/>
    <property type="match status" value="1"/>
</dbReference>
<evidence type="ECO:0000259" key="3">
    <source>
        <dbReference type="PROSITE" id="PS50097"/>
    </source>
</evidence>
<dbReference type="CDD" id="cd18186">
    <property type="entry name" value="BTB_POZ_ZBTB_KLHL-like"/>
    <property type="match status" value="1"/>
</dbReference>
<proteinExistence type="predicted"/>
<dbReference type="EMBL" id="JAAARO010000003">
    <property type="protein sequence ID" value="KAF5750489.1"/>
    <property type="molecule type" value="Genomic_DNA"/>
</dbReference>
<evidence type="ECO:0000313" key="5">
    <source>
        <dbReference type="Proteomes" id="UP000593562"/>
    </source>
</evidence>
<dbReference type="Gene3D" id="1.25.40.420">
    <property type="match status" value="1"/>
</dbReference>
<dbReference type="SUPFAM" id="SSF54695">
    <property type="entry name" value="POZ domain"/>
    <property type="match status" value="1"/>
</dbReference>
<organism evidence="4 5">
    <name type="scientific">Tripterygium wilfordii</name>
    <name type="common">Thunder God vine</name>
    <dbReference type="NCBI Taxonomy" id="458696"/>
    <lineage>
        <taxon>Eukaryota</taxon>
        <taxon>Viridiplantae</taxon>
        <taxon>Streptophyta</taxon>
        <taxon>Embryophyta</taxon>
        <taxon>Tracheophyta</taxon>
        <taxon>Spermatophyta</taxon>
        <taxon>Magnoliopsida</taxon>
        <taxon>eudicotyledons</taxon>
        <taxon>Gunneridae</taxon>
        <taxon>Pentapetalae</taxon>
        <taxon>rosids</taxon>
        <taxon>fabids</taxon>
        <taxon>Celastrales</taxon>
        <taxon>Celastraceae</taxon>
        <taxon>Tripterygium</taxon>
    </lineage>
</organism>
<dbReference type="GO" id="GO:0031146">
    <property type="term" value="P:SCF-dependent proteasomal ubiquitin-dependent protein catabolic process"/>
    <property type="evidence" value="ECO:0007669"/>
    <property type="project" value="TreeGrafter"/>
</dbReference>
<dbReference type="GO" id="GO:0019005">
    <property type="term" value="C:SCF ubiquitin ligase complex"/>
    <property type="evidence" value="ECO:0007669"/>
    <property type="project" value="TreeGrafter"/>
</dbReference>
<dbReference type="FunCoup" id="A0A7J7DW21">
    <property type="interactions" value="1052"/>
</dbReference>
<dbReference type="AlphaFoldDB" id="A0A7J7DW21"/>
<dbReference type="SUPFAM" id="SSF52047">
    <property type="entry name" value="RNI-like"/>
    <property type="match status" value="2"/>
</dbReference>
<dbReference type="InterPro" id="IPR006553">
    <property type="entry name" value="Leu-rich_rpt_Cys-con_subtyp"/>
</dbReference>
<dbReference type="PROSITE" id="PS50097">
    <property type="entry name" value="BTB"/>
    <property type="match status" value="1"/>
</dbReference>
<name>A0A7J7DW21_TRIWF</name>